<dbReference type="AlphaFoldDB" id="A0A8X6VH70"/>
<gene>
    <name evidence="1" type="ORF">TNCV_2447801</name>
</gene>
<organism evidence="1 2">
    <name type="scientific">Trichonephila clavipes</name>
    <name type="common">Golden silk orbweaver</name>
    <name type="synonym">Nephila clavipes</name>
    <dbReference type="NCBI Taxonomy" id="2585209"/>
    <lineage>
        <taxon>Eukaryota</taxon>
        <taxon>Metazoa</taxon>
        <taxon>Ecdysozoa</taxon>
        <taxon>Arthropoda</taxon>
        <taxon>Chelicerata</taxon>
        <taxon>Arachnida</taxon>
        <taxon>Araneae</taxon>
        <taxon>Araneomorphae</taxon>
        <taxon>Entelegynae</taxon>
        <taxon>Araneoidea</taxon>
        <taxon>Nephilidae</taxon>
        <taxon>Trichonephila</taxon>
    </lineage>
</organism>
<protein>
    <submittedName>
        <fullName evidence="1">Uncharacterized protein</fullName>
    </submittedName>
</protein>
<keyword evidence="2" id="KW-1185">Reference proteome</keyword>
<reference evidence="1" key="1">
    <citation type="submission" date="2020-08" db="EMBL/GenBank/DDBJ databases">
        <title>Multicomponent nature underlies the extraordinary mechanical properties of spider dragline silk.</title>
        <authorList>
            <person name="Kono N."/>
            <person name="Nakamura H."/>
            <person name="Mori M."/>
            <person name="Yoshida Y."/>
            <person name="Ohtoshi R."/>
            <person name="Malay A.D."/>
            <person name="Moran D.A.P."/>
            <person name="Tomita M."/>
            <person name="Numata K."/>
            <person name="Arakawa K."/>
        </authorList>
    </citation>
    <scope>NUCLEOTIDE SEQUENCE</scope>
</reference>
<evidence type="ECO:0000313" key="2">
    <source>
        <dbReference type="Proteomes" id="UP000887159"/>
    </source>
</evidence>
<accession>A0A8X6VH70</accession>
<comment type="caution">
    <text evidence="1">The sequence shown here is derived from an EMBL/GenBank/DDBJ whole genome shotgun (WGS) entry which is preliminary data.</text>
</comment>
<evidence type="ECO:0000313" key="1">
    <source>
        <dbReference type="EMBL" id="GFY12589.1"/>
    </source>
</evidence>
<dbReference type="Proteomes" id="UP000887159">
    <property type="component" value="Unassembled WGS sequence"/>
</dbReference>
<sequence length="129" mass="14525">MQKKGGNRFVPSPIYMVDALNISNQAPRVSGKSLQTCVAWRCLDGTEDLLCWPILVVSGQSLASSGPVADRRHLNLVFGSTEATENKLFLYSLTKYTVQSFWILVQVWPTLELLHRTSNTIVFAQYCRM</sequence>
<proteinExistence type="predicted"/>
<name>A0A8X6VH70_TRICX</name>
<dbReference type="EMBL" id="BMAU01021315">
    <property type="protein sequence ID" value="GFY12589.1"/>
    <property type="molecule type" value="Genomic_DNA"/>
</dbReference>